<dbReference type="InterPro" id="IPR031316">
    <property type="entry name" value="FlgM_C"/>
</dbReference>
<dbReference type="AlphaFoldDB" id="A0A328Y1G8"/>
<dbReference type="NCBIfam" id="TIGR03824">
    <property type="entry name" value="FlgM_jcvi"/>
    <property type="match status" value="1"/>
</dbReference>
<evidence type="ECO:0000256" key="6">
    <source>
        <dbReference type="ARBA" id="ARBA00023163"/>
    </source>
</evidence>
<keyword evidence="4" id="KW-1005">Bacterial flagellum biogenesis</keyword>
<evidence type="ECO:0000256" key="8">
    <source>
        <dbReference type="ARBA" id="ARBA00030117"/>
    </source>
</evidence>
<dbReference type="InterPro" id="IPR035890">
    <property type="entry name" value="Anti-sigma-28_factor_FlgM_sf"/>
</dbReference>
<feature type="domain" description="Anti-sigma-28 factor FlgM C-terminal" evidence="10">
    <location>
        <begin position="35"/>
        <end position="83"/>
    </location>
</feature>
<dbReference type="EMBL" id="QLSX01000001">
    <property type="protein sequence ID" value="RAR64624.1"/>
    <property type="molecule type" value="Genomic_DNA"/>
</dbReference>
<reference evidence="11 12" key="1">
    <citation type="submission" date="2018-06" db="EMBL/GenBank/DDBJ databases">
        <title>Comparative analysis of microorganisms from saline springs in Andes Mountain Range, Colombia.</title>
        <authorList>
            <person name="Rubin E."/>
        </authorList>
    </citation>
    <scope>NUCLEOTIDE SEQUENCE [LARGE SCALE GENOMIC DNA]</scope>
    <source>
        <strain evidence="11 12">USBA-857</strain>
    </source>
</reference>
<keyword evidence="5" id="KW-0805">Transcription regulation</keyword>
<evidence type="ECO:0000259" key="10">
    <source>
        <dbReference type="Pfam" id="PF04316"/>
    </source>
</evidence>
<evidence type="ECO:0000256" key="9">
    <source>
        <dbReference type="SAM" id="MobiDB-lite"/>
    </source>
</evidence>
<dbReference type="InterPro" id="IPR007412">
    <property type="entry name" value="FlgM"/>
</dbReference>
<dbReference type="GO" id="GO:0044781">
    <property type="term" value="P:bacterial-type flagellum organization"/>
    <property type="evidence" value="ECO:0007669"/>
    <property type="project" value="UniProtKB-KW"/>
</dbReference>
<dbReference type="RefSeq" id="WP_258395901.1">
    <property type="nucleotide sequence ID" value="NZ_QLSX01000001.1"/>
</dbReference>
<gene>
    <name evidence="11" type="ORF">BCL93_101446</name>
</gene>
<comment type="similarity">
    <text evidence="1">Belongs to the FlgM family.</text>
</comment>
<evidence type="ECO:0000256" key="3">
    <source>
        <dbReference type="ARBA" id="ARBA00022491"/>
    </source>
</evidence>
<keyword evidence="3" id="KW-0678">Repressor</keyword>
<dbReference type="Proteomes" id="UP000249700">
    <property type="component" value="Unassembled WGS sequence"/>
</dbReference>
<sequence length="95" mass="9840">MKIDSSQSLTRLQQTDQTTTGKPAPAGNAQASATPTSASIAHLSQGSQNVSGDIDTARVEELRLAISEGRMEIDADKIADGLIASVQDILNGESS</sequence>
<dbReference type="GO" id="GO:0045892">
    <property type="term" value="P:negative regulation of DNA-templated transcription"/>
    <property type="evidence" value="ECO:0007669"/>
    <property type="project" value="InterPro"/>
</dbReference>
<evidence type="ECO:0000256" key="2">
    <source>
        <dbReference type="ARBA" id="ARBA00017823"/>
    </source>
</evidence>
<evidence type="ECO:0000256" key="4">
    <source>
        <dbReference type="ARBA" id="ARBA00022795"/>
    </source>
</evidence>
<feature type="compositionally biased region" description="Polar residues" evidence="9">
    <location>
        <begin position="29"/>
        <end position="51"/>
    </location>
</feature>
<evidence type="ECO:0000256" key="5">
    <source>
        <dbReference type="ARBA" id="ARBA00023015"/>
    </source>
</evidence>
<evidence type="ECO:0000256" key="7">
    <source>
        <dbReference type="ARBA" id="ARBA00024739"/>
    </source>
</evidence>
<accession>A0A328Y1G8</accession>
<proteinExistence type="inferred from homology"/>
<comment type="function">
    <text evidence="7">Responsible for the coupling of flagellin expression to flagellar assembly by preventing expression of the flagellin genes when a component of the middle class of proteins is defective. It negatively regulates flagellar genes by inhibiting the activity of FliA by directly binding to FliA.</text>
</comment>
<evidence type="ECO:0000313" key="12">
    <source>
        <dbReference type="Proteomes" id="UP000249700"/>
    </source>
</evidence>
<dbReference type="Pfam" id="PF04316">
    <property type="entry name" value="FlgM"/>
    <property type="match status" value="1"/>
</dbReference>
<evidence type="ECO:0000313" key="11">
    <source>
        <dbReference type="EMBL" id="RAR64624.1"/>
    </source>
</evidence>
<keyword evidence="6" id="KW-0804">Transcription</keyword>
<name>A0A328Y1G8_9GAMM</name>
<evidence type="ECO:0000256" key="1">
    <source>
        <dbReference type="ARBA" id="ARBA00005322"/>
    </source>
</evidence>
<comment type="caution">
    <text evidence="11">The sequence shown here is derived from an EMBL/GenBank/DDBJ whole genome shotgun (WGS) entry which is preliminary data.</text>
</comment>
<organism evidence="11 12">
    <name type="scientific">Onishia taeanensis</name>
    <dbReference type="NCBI Taxonomy" id="284577"/>
    <lineage>
        <taxon>Bacteria</taxon>
        <taxon>Pseudomonadati</taxon>
        <taxon>Pseudomonadota</taxon>
        <taxon>Gammaproteobacteria</taxon>
        <taxon>Oceanospirillales</taxon>
        <taxon>Halomonadaceae</taxon>
        <taxon>Onishia</taxon>
    </lineage>
</organism>
<dbReference type="SUPFAM" id="SSF101498">
    <property type="entry name" value="Anti-sigma factor FlgM"/>
    <property type="match status" value="1"/>
</dbReference>
<feature type="compositionally biased region" description="Low complexity" evidence="9">
    <location>
        <begin position="1"/>
        <end position="20"/>
    </location>
</feature>
<feature type="region of interest" description="Disordered" evidence="9">
    <location>
        <begin position="1"/>
        <end position="55"/>
    </location>
</feature>
<protein>
    <recommendedName>
        <fullName evidence="2">Negative regulator of flagellin synthesis</fullName>
    </recommendedName>
    <alternativeName>
        <fullName evidence="8">Anti-sigma-28 factor</fullName>
    </alternativeName>
</protein>